<evidence type="ECO:0000256" key="3">
    <source>
        <dbReference type="ARBA" id="ARBA00022741"/>
    </source>
</evidence>
<feature type="domain" description="Protein kinase" evidence="6">
    <location>
        <begin position="20"/>
        <end position="350"/>
    </location>
</feature>
<protein>
    <submittedName>
        <fullName evidence="7">Serine/threonine-protein kinase SRPK</fullName>
    </submittedName>
</protein>
<gene>
    <name evidence="7" type="primary">SRPK_11</name>
    <name evidence="7" type="ORF">A0H81_00146</name>
</gene>
<evidence type="ECO:0000256" key="5">
    <source>
        <dbReference type="ARBA" id="ARBA00022840"/>
    </source>
</evidence>
<name>A0A1C7MSV0_GRIFR</name>
<evidence type="ECO:0000256" key="4">
    <source>
        <dbReference type="ARBA" id="ARBA00022777"/>
    </source>
</evidence>
<evidence type="ECO:0000313" key="8">
    <source>
        <dbReference type="Proteomes" id="UP000092993"/>
    </source>
</evidence>
<keyword evidence="2" id="KW-0808">Transferase</keyword>
<dbReference type="SUPFAM" id="SSF56112">
    <property type="entry name" value="Protein kinase-like (PK-like)"/>
    <property type="match status" value="1"/>
</dbReference>
<dbReference type="AlphaFoldDB" id="A0A1C7MSV0"/>
<dbReference type="InterPro" id="IPR000719">
    <property type="entry name" value="Prot_kinase_dom"/>
</dbReference>
<dbReference type="Proteomes" id="UP000092993">
    <property type="component" value="Unassembled WGS sequence"/>
</dbReference>
<dbReference type="PANTHER" id="PTHR45646:SF11">
    <property type="entry name" value="SERINE_THREONINE-PROTEIN KINASE DOA"/>
    <property type="match status" value="1"/>
</dbReference>
<evidence type="ECO:0000256" key="2">
    <source>
        <dbReference type="ARBA" id="ARBA00022679"/>
    </source>
</evidence>
<dbReference type="GO" id="GO:0005524">
    <property type="term" value="F:ATP binding"/>
    <property type="evidence" value="ECO:0007669"/>
    <property type="project" value="UniProtKB-KW"/>
</dbReference>
<dbReference type="Gene3D" id="3.30.200.20">
    <property type="entry name" value="Phosphorylase Kinase, domain 1"/>
    <property type="match status" value="1"/>
</dbReference>
<sequence length="352" mass="39983">MLQETLMIVVGEILGPDARYEVVRKFGFGMNSSVWLARDYFSAAQSQFVSIKVLSGSATEAERADITHELGILQLLAEAQANRCLRLLGHFFMPGKVASEAESALWNVQSTSPLHRLGIAHTDLKQDNIMWDVDPELDIPSLLARDPPRLNPPEQSWKDEVVQTSVSQPLPLLGSLDMYMCRKFYIADFGSAQFVNEQVTDGITARSLRAPETILNGPWDEKVDIWTFGCLVFELIVGAGLFKYQRLPDRRLDAAGAHLWQMICFTGEFFKPKQLKYSRRAAWYLKRRTGYLKRNPPYISTPFENLIRDHKLPGLSDADVLATAVFLRRCLRLDPYDRPSAEELLNDPFWVS</sequence>
<keyword evidence="3" id="KW-0547">Nucleotide-binding</keyword>
<evidence type="ECO:0000256" key="1">
    <source>
        <dbReference type="ARBA" id="ARBA00022527"/>
    </source>
</evidence>
<dbReference type="OrthoDB" id="5979581at2759"/>
<dbReference type="PROSITE" id="PS50011">
    <property type="entry name" value="PROTEIN_KINASE_DOM"/>
    <property type="match status" value="1"/>
</dbReference>
<keyword evidence="1" id="KW-0723">Serine/threonine-protein kinase</keyword>
<dbReference type="SMART" id="SM00220">
    <property type="entry name" value="S_TKc"/>
    <property type="match status" value="1"/>
</dbReference>
<dbReference type="InterPro" id="IPR011009">
    <property type="entry name" value="Kinase-like_dom_sf"/>
</dbReference>
<dbReference type="GO" id="GO:0005634">
    <property type="term" value="C:nucleus"/>
    <property type="evidence" value="ECO:0007669"/>
    <property type="project" value="TreeGrafter"/>
</dbReference>
<accession>A0A1C7MSV0</accession>
<dbReference type="STRING" id="5627.A0A1C7MSV0"/>
<reference evidence="7 8" key="1">
    <citation type="submission" date="2016-03" db="EMBL/GenBank/DDBJ databases">
        <title>Whole genome sequencing of Grifola frondosa 9006-11.</title>
        <authorList>
            <person name="Min B."/>
            <person name="Park H."/>
            <person name="Kim J.-G."/>
            <person name="Cho H."/>
            <person name="Oh Y.-L."/>
            <person name="Kong W.-S."/>
            <person name="Choi I.-G."/>
        </authorList>
    </citation>
    <scope>NUCLEOTIDE SEQUENCE [LARGE SCALE GENOMIC DNA]</scope>
    <source>
        <strain evidence="7 8">9006-11</strain>
    </source>
</reference>
<organism evidence="7 8">
    <name type="scientific">Grifola frondosa</name>
    <name type="common">Maitake</name>
    <name type="synonym">Polyporus frondosus</name>
    <dbReference type="NCBI Taxonomy" id="5627"/>
    <lineage>
        <taxon>Eukaryota</taxon>
        <taxon>Fungi</taxon>
        <taxon>Dikarya</taxon>
        <taxon>Basidiomycota</taxon>
        <taxon>Agaricomycotina</taxon>
        <taxon>Agaricomycetes</taxon>
        <taxon>Polyporales</taxon>
        <taxon>Grifolaceae</taxon>
        <taxon>Grifola</taxon>
    </lineage>
</organism>
<keyword evidence="5" id="KW-0067">ATP-binding</keyword>
<keyword evidence="4 7" id="KW-0418">Kinase</keyword>
<dbReference type="InterPro" id="IPR051175">
    <property type="entry name" value="CLK_kinases"/>
</dbReference>
<dbReference type="EMBL" id="LUGG01000001">
    <property type="protein sequence ID" value="OBZ79963.1"/>
    <property type="molecule type" value="Genomic_DNA"/>
</dbReference>
<dbReference type="OMA" id="MICFTGE"/>
<keyword evidence="8" id="KW-1185">Reference proteome</keyword>
<evidence type="ECO:0000313" key="7">
    <source>
        <dbReference type="EMBL" id="OBZ79963.1"/>
    </source>
</evidence>
<evidence type="ECO:0000259" key="6">
    <source>
        <dbReference type="PROSITE" id="PS50011"/>
    </source>
</evidence>
<dbReference type="PANTHER" id="PTHR45646">
    <property type="entry name" value="SERINE/THREONINE-PROTEIN KINASE DOA-RELATED"/>
    <property type="match status" value="1"/>
</dbReference>
<dbReference type="Pfam" id="PF00069">
    <property type="entry name" value="Pkinase"/>
    <property type="match status" value="1"/>
</dbReference>
<dbReference type="Gene3D" id="1.10.510.10">
    <property type="entry name" value="Transferase(Phosphotransferase) domain 1"/>
    <property type="match status" value="1"/>
</dbReference>
<dbReference type="GO" id="GO:0004674">
    <property type="term" value="F:protein serine/threonine kinase activity"/>
    <property type="evidence" value="ECO:0007669"/>
    <property type="project" value="UniProtKB-KW"/>
</dbReference>
<proteinExistence type="predicted"/>
<comment type="caution">
    <text evidence="7">The sequence shown here is derived from an EMBL/GenBank/DDBJ whole genome shotgun (WGS) entry which is preliminary data.</text>
</comment>